<dbReference type="PANTHER" id="PTHR18952:SF233">
    <property type="entry name" value="CARBONIC ANHYDRASE 14"/>
    <property type="match status" value="1"/>
</dbReference>
<dbReference type="PANTHER" id="PTHR18952">
    <property type="entry name" value="CARBONIC ANHYDRASE"/>
    <property type="match status" value="1"/>
</dbReference>
<reference evidence="4" key="1">
    <citation type="submission" date="2021-12" db="EMBL/GenBank/DDBJ databases">
        <authorList>
            <person name="King R."/>
        </authorList>
    </citation>
    <scope>NUCLEOTIDE SEQUENCE</scope>
</reference>
<evidence type="ECO:0000313" key="5">
    <source>
        <dbReference type="Proteomes" id="UP001154078"/>
    </source>
</evidence>
<protein>
    <recommendedName>
        <fullName evidence="3">Alpha-carbonic anhydrase domain-containing protein</fullName>
    </recommendedName>
</protein>
<comment type="similarity">
    <text evidence="1">Belongs to the alpha-carbonic anhydrase family.</text>
</comment>
<dbReference type="Proteomes" id="UP001154078">
    <property type="component" value="Chromosome 6"/>
</dbReference>
<evidence type="ECO:0000256" key="2">
    <source>
        <dbReference type="SAM" id="MobiDB-lite"/>
    </source>
</evidence>
<feature type="domain" description="Alpha-carbonic anhydrase" evidence="3">
    <location>
        <begin position="18"/>
        <end position="264"/>
    </location>
</feature>
<dbReference type="CDD" id="cd00326">
    <property type="entry name" value="alpha_CA"/>
    <property type="match status" value="1"/>
</dbReference>
<dbReference type="SMART" id="SM01057">
    <property type="entry name" value="Carb_anhydrase"/>
    <property type="match status" value="1"/>
</dbReference>
<organism evidence="4 5">
    <name type="scientific">Brassicogethes aeneus</name>
    <name type="common">Rape pollen beetle</name>
    <name type="synonym">Meligethes aeneus</name>
    <dbReference type="NCBI Taxonomy" id="1431903"/>
    <lineage>
        <taxon>Eukaryota</taxon>
        <taxon>Metazoa</taxon>
        <taxon>Ecdysozoa</taxon>
        <taxon>Arthropoda</taxon>
        <taxon>Hexapoda</taxon>
        <taxon>Insecta</taxon>
        <taxon>Pterygota</taxon>
        <taxon>Neoptera</taxon>
        <taxon>Endopterygota</taxon>
        <taxon>Coleoptera</taxon>
        <taxon>Polyphaga</taxon>
        <taxon>Cucujiformia</taxon>
        <taxon>Nitidulidae</taxon>
        <taxon>Meligethinae</taxon>
        <taxon>Brassicogethes</taxon>
    </lineage>
</organism>
<dbReference type="GO" id="GO:0005737">
    <property type="term" value="C:cytoplasm"/>
    <property type="evidence" value="ECO:0007669"/>
    <property type="project" value="TreeGrafter"/>
</dbReference>
<dbReference type="InterPro" id="IPR001148">
    <property type="entry name" value="CA_dom"/>
</dbReference>
<feature type="region of interest" description="Disordered" evidence="2">
    <location>
        <begin position="1"/>
        <end position="22"/>
    </location>
</feature>
<dbReference type="EMBL" id="OV121137">
    <property type="protein sequence ID" value="CAH0559003.1"/>
    <property type="molecule type" value="Genomic_DNA"/>
</dbReference>
<dbReference type="Pfam" id="PF00194">
    <property type="entry name" value="Carb_anhydrase"/>
    <property type="match status" value="1"/>
</dbReference>
<gene>
    <name evidence="4" type="ORF">MELIAE_LOCUS9201</name>
</gene>
<dbReference type="AlphaFoldDB" id="A0A9P0FJB1"/>
<sequence>MEEDIEKEDLNEYPEDIDDEDLDEDDTIQGYVRRLANTESIPLSPIDINIVSTVQIETPNLEWVNFDVQPRKMKITNSGHTGNNPCLNKNVCKINPTKNDLKYRVYNARHIVVLIYSKFLVLVSAKWEGERPYIAGGPLRDNYVFSQLHFHWGTNDMEGSEHTTDGMKHPAELHVVTYKSCYSTQEAALKHVDGIVILVYFIRLKGGDHPLLWKILDILPEIQIANTSFKIKPFPLEDIITPFNDDYFGYWGSVITTEYSHFVL</sequence>
<dbReference type="InterPro" id="IPR036398">
    <property type="entry name" value="CA_dom_sf"/>
</dbReference>
<evidence type="ECO:0000256" key="1">
    <source>
        <dbReference type="ARBA" id="ARBA00010718"/>
    </source>
</evidence>
<dbReference type="GO" id="GO:0004089">
    <property type="term" value="F:carbonate dehydratase activity"/>
    <property type="evidence" value="ECO:0007669"/>
    <property type="project" value="InterPro"/>
</dbReference>
<evidence type="ECO:0000259" key="3">
    <source>
        <dbReference type="PROSITE" id="PS51144"/>
    </source>
</evidence>
<dbReference type="GO" id="GO:0008270">
    <property type="term" value="F:zinc ion binding"/>
    <property type="evidence" value="ECO:0007669"/>
    <property type="project" value="InterPro"/>
</dbReference>
<accession>A0A9P0FJB1</accession>
<proteinExistence type="inferred from homology"/>
<name>A0A9P0FJB1_BRAAE</name>
<dbReference type="SUPFAM" id="SSF51069">
    <property type="entry name" value="Carbonic anhydrase"/>
    <property type="match status" value="1"/>
</dbReference>
<dbReference type="OrthoDB" id="429145at2759"/>
<keyword evidence="5" id="KW-1185">Reference proteome</keyword>
<evidence type="ECO:0000313" key="4">
    <source>
        <dbReference type="EMBL" id="CAH0559003.1"/>
    </source>
</evidence>
<dbReference type="Gene3D" id="3.10.200.10">
    <property type="entry name" value="Alpha carbonic anhydrase"/>
    <property type="match status" value="1"/>
</dbReference>
<dbReference type="InterPro" id="IPR023561">
    <property type="entry name" value="Carbonic_anhydrase_a-class"/>
</dbReference>
<dbReference type="PROSITE" id="PS51144">
    <property type="entry name" value="ALPHA_CA_2"/>
    <property type="match status" value="1"/>
</dbReference>